<gene>
    <name evidence="2" type="ORF">GGR47_002365</name>
</gene>
<proteinExistence type="predicted"/>
<dbReference type="EMBL" id="JACIDB010000004">
    <property type="protein sequence ID" value="MBB3876119.1"/>
    <property type="molecule type" value="Genomic_DNA"/>
</dbReference>
<protein>
    <submittedName>
        <fullName evidence="2">Uncharacterized protein</fullName>
    </submittedName>
</protein>
<dbReference type="AlphaFoldDB" id="A0AAW3TXB8"/>
<reference evidence="2 3" key="1">
    <citation type="submission" date="2020-08" db="EMBL/GenBank/DDBJ databases">
        <title>Genomic Encyclopedia of Type Strains, Phase IV (KMG-IV): sequencing the most valuable type-strain genomes for metagenomic binning, comparative biology and taxonomic classification.</title>
        <authorList>
            <person name="Goeker M."/>
        </authorList>
    </citation>
    <scope>NUCLEOTIDE SEQUENCE [LARGE SCALE GENOMIC DNA]</scope>
    <source>
        <strain evidence="2 3">DSM 15581</strain>
    </source>
</reference>
<feature type="region of interest" description="Disordered" evidence="1">
    <location>
        <begin position="79"/>
        <end position="99"/>
    </location>
</feature>
<accession>A0AAW3TXB8</accession>
<name>A0AAW3TXB8_9SPHN</name>
<keyword evidence="3" id="KW-1185">Reference proteome</keyword>
<organism evidence="2 3">
    <name type="scientific">Sphingomonas aquatilis</name>
    <dbReference type="NCBI Taxonomy" id="93063"/>
    <lineage>
        <taxon>Bacteria</taxon>
        <taxon>Pseudomonadati</taxon>
        <taxon>Pseudomonadota</taxon>
        <taxon>Alphaproteobacteria</taxon>
        <taxon>Sphingomonadales</taxon>
        <taxon>Sphingomonadaceae</taxon>
        <taxon>Sphingomonas</taxon>
    </lineage>
</organism>
<evidence type="ECO:0000256" key="1">
    <source>
        <dbReference type="SAM" id="MobiDB-lite"/>
    </source>
</evidence>
<sequence length="99" mass="10945">MHLSTVDHVFHFGGRRRNVCAHLTNDAFVRGIGGKSRRRIGDEPIGDKLRKHHAESQDCASHFGFPVVLHAILQPSHCAPDGSAEQLPRKRSLFGEQAA</sequence>
<evidence type="ECO:0000313" key="2">
    <source>
        <dbReference type="EMBL" id="MBB3876119.1"/>
    </source>
</evidence>
<evidence type="ECO:0000313" key="3">
    <source>
        <dbReference type="Proteomes" id="UP000528945"/>
    </source>
</evidence>
<dbReference type="RefSeq" id="WP_147035263.1">
    <property type="nucleotide sequence ID" value="NZ_JACIDB010000004.1"/>
</dbReference>
<dbReference type="Proteomes" id="UP000528945">
    <property type="component" value="Unassembled WGS sequence"/>
</dbReference>
<comment type="caution">
    <text evidence="2">The sequence shown here is derived from an EMBL/GenBank/DDBJ whole genome shotgun (WGS) entry which is preliminary data.</text>
</comment>